<dbReference type="eggNOG" id="KOG1087">
    <property type="taxonomic scope" value="Eukaryota"/>
</dbReference>
<evidence type="ECO:0000256" key="5">
    <source>
        <dbReference type="ARBA" id="ARBA00053552"/>
    </source>
</evidence>
<comment type="function">
    <text evidence="5">May play a role in the regulation of membrane traffic through the trans-Golgi network.</text>
</comment>
<feature type="domain" description="VHS" evidence="7">
    <location>
        <begin position="14"/>
        <end position="149"/>
    </location>
</feature>
<proteinExistence type="predicted"/>
<dbReference type="PROSITE" id="PS50179">
    <property type="entry name" value="VHS"/>
    <property type="match status" value="1"/>
</dbReference>
<evidence type="ECO:0000259" key="8">
    <source>
        <dbReference type="PROSITE" id="PS50180"/>
    </source>
</evidence>
<evidence type="ECO:0000313" key="10">
    <source>
        <dbReference type="EMBL" id="KNC97978.1"/>
    </source>
</evidence>
<keyword evidence="4" id="KW-0333">Golgi apparatus</keyword>
<dbReference type="Pfam" id="PF02883">
    <property type="entry name" value="Alpha_adaptinC2"/>
    <property type="match status" value="1"/>
</dbReference>
<dbReference type="GO" id="GO:0043328">
    <property type="term" value="P:protein transport to vacuole involved in ubiquitin-dependent protein catabolic process via the multivesicular body sorting pathway"/>
    <property type="evidence" value="ECO:0007669"/>
    <property type="project" value="TreeGrafter"/>
</dbReference>
<dbReference type="AlphaFoldDB" id="A0A0L0HB80"/>
<dbReference type="RefSeq" id="XP_016606018.1">
    <property type="nucleotide sequence ID" value="XM_016755155.1"/>
</dbReference>
<dbReference type="InterPro" id="IPR004152">
    <property type="entry name" value="GAT_dom"/>
</dbReference>
<dbReference type="VEuPathDB" id="FungiDB:SPPG_06967"/>
<dbReference type="FunCoup" id="A0A0L0HB80">
    <property type="interactions" value="130"/>
</dbReference>
<dbReference type="PANTHER" id="PTHR47180">
    <property type="entry name" value="ADP-RIBOSYLATION FACTOR-BINDING PROTEIN GGA1-RELATED"/>
    <property type="match status" value="1"/>
</dbReference>
<dbReference type="Gene3D" id="2.60.40.1230">
    <property type="match status" value="1"/>
</dbReference>
<dbReference type="OMA" id="NCCKEKK"/>
<dbReference type="Gene3D" id="1.20.58.160">
    <property type="match status" value="1"/>
</dbReference>
<dbReference type="SMART" id="SM00809">
    <property type="entry name" value="Alpha_adaptinC2"/>
    <property type="match status" value="1"/>
</dbReference>
<dbReference type="Pfam" id="PF00790">
    <property type="entry name" value="VHS"/>
    <property type="match status" value="1"/>
</dbReference>
<evidence type="ECO:0000256" key="6">
    <source>
        <dbReference type="SAM" id="MobiDB-lite"/>
    </source>
</evidence>
<feature type="region of interest" description="Disordered" evidence="6">
    <location>
        <begin position="515"/>
        <end position="539"/>
    </location>
</feature>
<dbReference type="CDD" id="cd14235">
    <property type="entry name" value="GAT_GGA_fungi"/>
    <property type="match status" value="1"/>
</dbReference>
<evidence type="ECO:0000256" key="2">
    <source>
        <dbReference type="ARBA" id="ARBA00022448"/>
    </source>
</evidence>
<sequence length="654" mass="70529">MTSFMSMDQLVDQACDTEYAEPNVALMLEICDLINQKGRSLPREAALAIVRNVNSRNNQSALHALMLLDYCVKNCGYPFHLIISTKEFLNELVRRFPERPANVNMVQHRILELIQQWNATLCVTSRYKDDFKHINDMYRLLSYKGYRFPPLSKDAEAVLNPSHTFKTEEELEQEDKIAQGAKLQELLRQGTPAALEQANDLMKIMSGYDTERVPNYKKQVEEELNRIEQRAILLNDILIQKSPEDRWRPDSTVEELLGSAKSAQSRIQKLISGGEEDEKMGRLLELNDLINMVINKHADFKAGNPIEGAVQKSAVSPSRKDTNQVKPGPVSLIDLDDWGAPGPATPPIASPPTGSPQKQEPQQQHQQAGGLGGLLDDLSSLNFTATPAVPSSSSSVPPNFGPSLIDGSSGPGFPSLQPLGTPGSGARSPALVGQPIRPQGQAPPIAGGQTLASFGGYSSGNTPQNAGTPQARPAVPSNLGWAAAPSSVPGTPPFQSKVDPFGGVDLFGKLAGISQAGSAPATPPPLSAPGTPSGGATGVSNVQQKKEVMIFDKNGLQVKYRLSWKGNAWAAQAVFINVTPVPFTNLVFQVAAPKSMTLNMEPASGTVLPPLNQGQVTQGMQIVNPNKEPLRIRFKLQYAVNGAVVNEQGDYAES</sequence>
<dbReference type="InterPro" id="IPR038425">
    <property type="entry name" value="GAT_sf"/>
</dbReference>
<dbReference type="PROSITE" id="PS50180">
    <property type="entry name" value="GAE"/>
    <property type="match status" value="1"/>
</dbReference>
<dbReference type="InParanoid" id="A0A0L0HB80"/>
<dbReference type="GO" id="GO:0005802">
    <property type="term" value="C:trans-Golgi network"/>
    <property type="evidence" value="ECO:0007669"/>
    <property type="project" value="TreeGrafter"/>
</dbReference>
<feature type="compositionally biased region" description="Low complexity" evidence="6">
    <location>
        <begin position="355"/>
        <end position="367"/>
    </location>
</feature>
<dbReference type="SUPFAM" id="SSF89009">
    <property type="entry name" value="GAT-like domain"/>
    <property type="match status" value="1"/>
</dbReference>
<dbReference type="GO" id="GO:0006896">
    <property type="term" value="P:Golgi to vacuole transport"/>
    <property type="evidence" value="ECO:0007669"/>
    <property type="project" value="UniProtKB-ARBA"/>
</dbReference>
<keyword evidence="11" id="KW-1185">Reference proteome</keyword>
<feature type="region of interest" description="Disordered" evidence="6">
    <location>
        <begin position="310"/>
        <end position="495"/>
    </location>
</feature>
<feature type="compositionally biased region" description="Pro residues" evidence="6">
    <location>
        <begin position="343"/>
        <end position="354"/>
    </location>
</feature>
<protein>
    <recommendedName>
        <fullName evidence="12">VHS domain-containing protein</fullName>
    </recommendedName>
</protein>
<comment type="subcellular location">
    <subcellularLocation>
        <location evidence="1">Golgi apparatus</location>
        <location evidence="1">trans-Golgi network</location>
    </subcellularLocation>
</comment>
<feature type="domain" description="GAT" evidence="9">
    <location>
        <begin position="176"/>
        <end position="302"/>
    </location>
</feature>
<gene>
    <name evidence="10" type="ORF">SPPG_06967</name>
</gene>
<evidence type="ECO:0000256" key="4">
    <source>
        <dbReference type="ARBA" id="ARBA00023034"/>
    </source>
</evidence>
<dbReference type="EMBL" id="KQ257462">
    <property type="protein sequence ID" value="KNC97978.1"/>
    <property type="molecule type" value="Genomic_DNA"/>
</dbReference>
<feature type="domain" description="GAE" evidence="8">
    <location>
        <begin position="543"/>
        <end position="654"/>
    </location>
</feature>
<evidence type="ECO:0000256" key="1">
    <source>
        <dbReference type="ARBA" id="ARBA00004601"/>
    </source>
</evidence>
<evidence type="ECO:0008006" key="12">
    <source>
        <dbReference type="Google" id="ProtNLM"/>
    </source>
</evidence>
<keyword evidence="2" id="KW-0813">Transport</keyword>
<keyword evidence="3" id="KW-0653">Protein transport</keyword>
<evidence type="ECO:0000256" key="3">
    <source>
        <dbReference type="ARBA" id="ARBA00022927"/>
    </source>
</evidence>
<dbReference type="GO" id="GO:0035091">
    <property type="term" value="F:phosphatidylinositol binding"/>
    <property type="evidence" value="ECO:0007669"/>
    <property type="project" value="InterPro"/>
</dbReference>
<reference evidence="10 11" key="1">
    <citation type="submission" date="2009-08" db="EMBL/GenBank/DDBJ databases">
        <title>The Genome Sequence of Spizellomyces punctatus strain DAOM BR117.</title>
        <authorList>
            <consortium name="The Broad Institute Genome Sequencing Platform"/>
            <person name="Russ C."/>
            <person name="Cuomo C."/>
            <person name="Shea T."/>
            <person name="Young S.K."/>
            <person name="Zeng Q."/>
            <person name="Koehrsen M."/>
            <person name="Haas B."/>
            <person name="Borodovsky M."/>
            <person name="Guigo R."/>
            <person name="Alvarado L."/>
            <person name="Berlin A."/>
            <person name="Bochicchio J."/>
            <person name="Borenstein D."/>
            <person name="Chapman S."/>
            <person name="Chen Z."/>
            <person name="Engels R."/>
            <person name="Freedman E."/>
            <person name="Gellesch M."/>
            <person name="Goldberg J."/>
            <person name="Griggs A."/>
            <person name="Gujja S."/>
            <person name="Heiman D."/>
            <person name="Hepburn T."/>
            <person name="Howarth C."/>
            <person name="Jen D."/>
            <person name="Larson L."/>
            <person name="Lewis B."/>
            <person name="Mehta T."/>
            <person name="Park D."/>
            <person name="Pearson M."/>
            <person name="Roberts A."/>
            <person name="Saif S."/>
            <person name="Shenoy N."/>
            <person name="Sisk P."/>
            <person name="Stolte C."/>
            <person name="Sykes S."/>
            <person name="Thomson T."/>
            <person name="Walk T."/>
            <person name="White J."/>
            <person name="Yandava C."/>
            <person name="Burger G."/>
            <person name="Gray M.W."/>
            <person name="Holland P.W.H."/>
            <person name="King N."/>
            <person name="Lang F.B.F."/>
            <person name="Roger A.J."/>
            <person name="Ruiz-Trillo I."/>
            <person name="Lander E."/>
            <person name="Nusbaum C."/>
        </authorList>
    </citation>
    <scope>NUCLEOTIDE SEQUENCE [LARGE SCALE GENOMIC DNA]</scope>
    <source>
        <strain evidence="10 11">DAOM BR117</strain>
    </source>
</reference>
<dbReference type="GO" id="GO:0006895">
    <property type="term" value="P:Golgi to endosome transport"/>
    <property type="evidence" value="ECO:0007669"/>
    <property type="project" value="TreeGrafter"/>
</dbReference>
<dbReference type="InterPro" id="IPR052653">
    <property type="entry name" value="ARF-binding"/>
</dbReference>
<evidence type="ECO:0000259" key="9">
    <source>
        <dbReference type="PROSITE" id="PS50909"/>
    </source>
</evidence>
<dbReference type="InterPro" id="IPR008153">
    <property type="entry name" value="GAE_dom"/>
</dbReference>
<dbReference type="PROSITE" id="PS50909">
    <property type="entry name" value="GAT"/>
    <property type="match status" value="1"/>
</dbReference>
<feature type="compositionally biased region" description="Polar residues" evidence="6">
    <location>
        <begin position="459"/>
        <end position="468"/>
    </location>
</feature>
<dbReference type="Proteomes" id="UP000053201">
    <property type="component" value="Unassembled WGS sequence"/>
</dbReference>
<dbReference type="Gene3D" id="1.25.40.90">
    <property type="match status" value="1"/>
</dbReference>
<dbReference type="GeneID" id="27690230"/>
<evidence type="ECO:0000313" key="11">
    <source>
        <dbReference type="Proteomes" id="UP000053201"/>
    </source>
</evidence>
<accession>A0A0L0HB80</accession>
<dbReference type="CDD" id="cd16998">
    <property type="entry name" value="VHS_GGA_fungi"/>
    <property type="match status" value="1"/>
</dbReference>
<evidence type="ECO:0000259" key="7">
    <source>
        <dbReference type="PROSITE" id="PS50179"/>
    </source>
</evidence>
<dbReference type="STRING" id="645134.A0A0L0HB80"/>
<dbReference type="InterPro" id="IPR008152">
    <property type="entry name" value="Clathrin_a/b/g-adaptin_app_Ig"/>
</dbReference>
<dbReference type="GO" id="GO:0043130">
    <property type="term" value="F:ubiquitin binding"/>
    <property type="evidence" value="ECO:0007669"/>
    <property type="project" value="InterPro"/>
</dbReference>
<organism evidence="10 11">
    <name type="scientific">Spizellomyces punctatus (strain DAOM BR117)</name>
    <dbReference type="NCBI Taxonomy" id="645134"/>
    <lineage>
        <taxon>Eukaryota</taxon>
        <taxon>Fungi</taxon>
        <taxon>Fungi incertae sedis</taxon>
        <taxon>Chytridiomycota</taxon>
        <taxon>Chytridiomycota incertae sedis</taxon>
        <taxon>Chytridiomycetes</taxon>
        <taxon>Spizellomycetales</taxon>
        <taxon>Spizellomycetaceae</taxon>
        <taxon>Spizellomyces</taxon>
    </lineage>
</organism>
<dbReference type="SUPFAM" id="SSF48464">
    <property type="entry name" value="ENTH/VHS domain"/>
    <property type="match status" value="1"/>
</dbReference>
<name>A0A0L0HB80_SPIPD</name>
<dbReference type="PANTHER" id="PTHR47180:SF1">
    <property type="entry name" value="ADP-RIBOSYLATION FACTOR-BINDING PROTEIN GGA1-RELATED"/>
    <property type="match status" value="1"/>
</dbReference>
<dbReference type="eggNOG" id="KOG1086">
    <property type="taxonomic scope" value="Eukaryota"/>
</dbReference>
<dbReference type="FunFam" id="1.25.40.90:FF:000008">
    <property type="entry name" value="VHS domain protein"/>
    <property type="match status" value="1"/>
</dbReference>
<dbReference type="SMART" id="SM00288">
    <property type="entry name" value="VHS"/>
    <property type="match status" value="1"/>
</dbReference>
<dbReference type="InterPro" id="IPR008942">
    <property type="entry name" value="ENTH_VHS"/>
</dbReference>
<dbReference type="InterPro" id="IPR002014">
    <property type="entry name" value="VHS_dom"/>
</dbReference>
<dbReference type="GO" id="GO:0005829">
    <property type="term" value="C:cytosol"/>
    <property type="evidence" value="ECO:0007669"/>
    <property type="project" value="GOC"/>
</dbReference>
<dbReference type="InterPro" id="IPR013041">
    <property type="entry name" value="Clathrin_app_Ig-like_sf"/>
</dbReference>
<dbReference type="OrthoDB" id="2018246at2759"/>
<dbReference type="Pfam" id="PF03127">
    <property type="entry name" value="GAT"/>
    <property type="match status" value="1"/>
</dbReference>
<feature type="compositionally biased region" description="Low complexity" evidence="6">
    <location>
        <begin position="374"/>
        <end position="398"/>
    </location>
</feature>
<dbReference type="SUPFAM" id="SSF49348">
    <property type="entry name" value="Clathrin adaptor appendage domain"/>
    <property type="match status" value="1"/>
</dbReference>